<gene>
    <name evidence="2" type="ORF">PHYPA_001260</name>
</gene>
<proteinExistence type="predicted"/>
<protein>
    <submittedName>
        <fullName evidence="2 3">Uncharacterized protein</fullName>
    </submittedName>
</protein>
<organism evidence="2">
    <name type="scientific">Physcomitrium patens</name>
    <name type="common">Spreading-leaved earth moss</name>
    <name type="synonym">Physcomitrella patens</name>
    <dbReference type="NCBI Taxonomy" id="3218"/>
    <lineage>
        <taxon>Eukaryota</taxon>
        <taxon>Viridiplantae</taxon>
        <taxon>Streptophyta</taxon>
        <taxon>Embryophyta</taxon>
        <taxon>Bryophyta</taxon>
        <taxon>Bryophytina</taxon>
        <taxon>Bryopsida</taxon>
        <taxon>Funariidae</taxon>
        <taxon>Funariales</taxon>
        <taxon>Funariaceae</taxon>
        <taxon>Physcomitrium</taxon>
    </lineage>
</organism>
<accession>A0A2K1L9Y5</accession>
<evidence type="ECO:0000313" key="4">
    <source>
        <dbReference type="Proteomes" id="UP000006727"/>
    </source>
</evidence>
<dbReference type="EMBL" id="ABEU02000001">
    <property type="protein sequence ID" value="PNR62836.1"/>
    <property type="molecule type" value="Genomic_DNA"/>
</dbReference>
<dbReference type="PaxDb" id="3218-PP1S21_253V6.1"/>
<reference evidence="2 4" key="1">
    <citation type="journal article" date="2008" name="Science">
        <title>The Physcomitrella genome reveals evolutionary insights into the conquest of land by plants.</title>
        <authorList>
            <person name="Rensing S."/>
            <person name="Lang D."/>
            <person name="Zimmer A."/>
            <person name="Terry A."/>
            <person name="Salamov A."/>
            <person name="Shapiro H."/>
            <person name="Nishiyama T."/>
            <person name="Perroud P.-F."/>
            <person name="Lindquist E."/>
            <person name="Kamisugi Y."/>
            <person name="Tanahashi T."/>
            <person name="Sakakibara K."/>
            <person name="Fujita T."/>
            <person name="Oishi K."/>
            <person name="Shin-I T."/>
            <person name="Kuroki Y."/>
            <person name="Toyoda A."/>
            <person name="Suzuki Y."/>
            <person name="Hashimoto A."/>
            <person name="Yamaguchi K."/>
            <person name="Sugano A."/>
            <person name="Kohara Y."/>
            <person name="Fujiyama A."/>
            <person name="Anterola A."/>
            <person name="Aoki S."/>
            <person name="Ashton N."/>
            <person name="Barbazuk W.B."/>
            <person name="Barker E."/>
            <person name="Bennetzen J."/>
            <person name="Bezanilla M."/>
            <person name="Blankenship R."/>
            <person name="Cho S.H."/>
            <person name="Dutcher S."/>
            <person name="Estelle M."/>
            <person name="Fawcett J.A."/>
            <person name="Gundlach H."/>
            <person name="Hanada K."/>
            <person name="Heyl A."/>
            <person name="Hicks K.A."/>
            <person name="Hugh J."/>
            <person name="Lohr M."/>
            <person name="Mayer K."/>
            <person name="Melkozernov A."/>
            <person name="Murata T."/>
            <person name="Nelson D."/>
            <person name="Pils B."/>
            <person name="Prigge M."/>
            <person name="Reiss B."/>
            <person name="Renner T."/>
            <person name="Rombauts S."/>
            <person name="Rushton P."/>
            <person name="Sanderfoot A."/>
            <person name="Schween G."/>
            <person name="Shiu S.-H."/>
            <person name="Stueber K."/>
            <person name="Theodoulou F.L."/>
            <person name="Tu H."/>
            <person name="Van de Peer Y."/>
            <person name="Verrier P.J."/>
            <person name="Waters E."/>
            <person name="Wood A."/>
            <person name="Yang L."/>
            <person name="Cove D."/>
            <person name="Cuming A."/>
            <person name="Hasebe M."/>
            <person name="Lucas S."/>
            <person name="Mishler D.B."/>
            <person name="Reski R."/>
            <person name="Grigoriev I."/>
            <person name="Quatrano R.S."/>
            <person name="Boore J.L."/>
        </authorList>
    </citation>
    <scope>NUCLEOTIDE SEQUENCE [LARGE SCALE GENOMIC DNA]</scope>
    <source>
        <strain evidence="3 4">cv. Gransden 2004</strain>
    </source>
</reference>
<dbReference type="EnsemblPlants" id="Pp3c1_27760V3.1">
    <property type="protein sequence ID" value="Pp3c1_27760V3.1"/>
    <property type="gene ID" value="Pp3c1_27760"/>
</dbReference>
<sequence length="157" mass="17267">MWKQNISYWVMNVQCHSREAEWCTSQVFHDVSPGSTETDLVPNSSLDHRAGCTSDAGTAVLAFTALGNLRAYTIPSLQLSGGKDVTSRESRNGITRSQKSKDRQRFGEGMGGQTGSFFIHVAYGGLCVCLCADPFCYVEQVWLNDSKRGFDSWVPAS</sequence>
<feature type="region of interest" description="Disordered" evidence="1">
    <location>
        <begin position="80"/>
        <end position="107"/>
    </location>
</feature>
<evidence type="ECO:0000313" key="2">
    <source>
        <dbReference type="EMBL" id="PNR62836.1"/>
    </source>
</evidence>
<dbReference type="AlphaFoldDB" id="A0A2K1L9Y5"/>
<reference evidence="3" key="3">
    <citation type="submission" date="2020-12" db="UniProtKB">
        <authorList>
            <consortium name="EnsemblPlants"/>
        </authorList>
    </citation>
    <scope>IDENTIFICATION</scope>
</reference>
<name>A0A2K1L9Y5_PHYPA</name>
<dbReference type="Gramene" id="Pp3c1_27760V3.1">
    <property type="protein sequence ID" value="Pp3c1_27760V3.1"/>
    <property type="gene ID" value="Pp3c1_27760"/>
</dbReference>
<dbReference type="InParanoid" id="A0A2K1L9Y5"/>
<evidence type="ECO:0000313" key="3">
    <source>
        <dbReference type="EnsemblPlants" id="Pp3c1_27760V3.1"/>
    </source>
</evidence>
<reference evidence="2 4" key="2">
    <citation type="journal article" date="2018" name="Plant J.">
        <title>The Physcomitrella patens chromosome-scale assembly reveals moss genome structure and evolution.</title>
        <authorList>
            <person name="Lang D."/>
            <person name="Ullrich K.K."/>
            <person name="Murat F."/>
            <person name="Fuchs J."/>
            <person name="Jenkins J."/>
            <person name="Haas F.B."/>
            <person name="Piednoel M."/>
            <person name="Gundlach H."/>
            <person name="Van Bel M."/>
            <person name="Meyberg R."/>
            <person name="Vives C."/>
            <person name="Morata J."/>
            <person name="Symeonidi A."/>
            <person name="Hiss M."/>
            <person name="Muchero W."/>
            <person name="Kamisugi Y."/>
            <person name="Saleh O."/>
            <person name="Blanc G."/>
            <person name="Decker E.L."/>
            <person name="van Gessel N."/>
            <person name="Grimwood J."/>
            <person name="Hayes R.D."/>
            <person name="Graham S.W."/>
            <person name="Gunter L.E."/>
            <person name="McDaniel S.F."/>
            <person name="Hoernstein S.N.W."/>
            <person name="Larsson A."/>
            <person name="Li F.W."/>
            <person name="Perroud P.F."/>
            <person name="Phillips J."/>
            <person name="Ranjan P."/>
            <person name="Rokshar D.S."/>
            <person name="Rothfels C.J."/>
            <person name="Schneider L."/>
            <person name="Shu S."/>
            <person name="Stevenson D.W."/>
            <person name="Thummler F."/>
            <person name="Tillich M."/>
            <person name="Villarreal Aguilar J.C."/>
            <person name="Widiez T."/>
            <person name="Wong G.K."/>
            <person name="Wymore A."/>
            <person name="Zhang Y."/>
            <person name="Zimmer A.D."/>
            <person name="Quatrano R.S."/>
            <person name="Mayer K.F.X."/>
            <person name="Goodstein D."/>
            <person name="Casacuberta J.M."/>
            <person name="Vandepoele K."/>
            <person name="Reski R."/>
            <person name="Cuming A.C."/>
            <person name="Tuskan G.A."/>
            <person name="Maumus F."/>
            <person name="Salse J."/>
            <person name="Schmutz J."/>
            <person name="Rensing S.A."/>
        </authorList>
    </citation>
    <scope>NUCLEOTIDE SEQUENCE [LARGE SCALE GENOMIC DNA]</scope>
    <source>
        <strain evidence="3 4">cv. Gransden 2004</strain>
    </source>
</reference>
<keyword evidence="4" id="KW-1185">Reference proteome</keyword>
<evidence type="ECO:0000256" key="1">
    <source>
        <dbReference type="SAM" id="MobiDB-lite"/>
    </source>
</evidence>
<dbReference type="Proteomes" id="UP000006727">
    <property type="component" value="Chromosome 1"/>
</dbReference>